<proteinExistence type="predicted"/>
<evidence type="ECO:0000256" key="1">
    <source>
        <dbReference type="SAM" id="MobiDB-lite"/>
    </source>
</evidence>
<accession>A0A444G5B1</accession>
<organism evidence="2 3">
    <name type="scientific">Ensete ventricosum</name>
    <name type="common">Abyssinian banana</name>
    <name type="synonym">Musa ensete</name>
    <dbReference type="NCBI Taxonomy" id="4639"/>
    <lineage>
        <taxon>Eukaryota</taxon>
        <taxon>Viridiplantae</taxon>
        <taxon>Streptophyta</taxon>
        <taxon>Embryophyta</taxon>
        <taxon>Tracheophyta</taxon>
        <taxon>Spermatophyta</taxon>
        <taxon>Magnoliopsida</taxon>
        <taxon>Liliopsida</taxon>
        <taxon>Zingiberales</taxon>
        <taxon>Musaceae</taxon>
        <taxon>Ensete</taxon>
    </lineage>
</organism>
<sequence>MHSRATAVTAEKGRCSPSQTLVHTLGSDVCVEGVPGAPPEPVHEGRQLRQSPSSISAKKLAEISGQRQRARGFPSRERGCLPFSSRGGETSAGASPPPCSAHLPQRIG</sequence>
<evidence type="ECO:0000313" key="2">
    <source>
        <dbReference type="EMBL" id="RRT45585.1"/>
    </source>
</evidence>
<comment type="caution">
    <text evidence="2">The sequence shown here is derived from an EMBL/GenBank/DDBJ whole genome shotgun (WGS) entry which is preliminary data.</text>
</comment>
<feature type="region of interest" description="Disordered" evidence="1">
    <location>
        <begin position="34"/>
        <end position="108"/>
    </location>
</feature>
<dbReference type="EMBL" id="AMZH03015737">
    <property type="protein sequence ID" value="RRT45585.1"/>
    <property type="molecule type" value="Genomic_DNA"/>
</dbReference>
<dbReference type="AlphaFoldDB" id="A0A444G5B1"/>
<dbReference type="Proteomes" id="UP000287651">
    <property type="component" value="Unassembled WGS sequence"/>
</dbReference>
<name>A0A444G5B1_ENSVE</name>
<gene>
    <name evidence="2" type="ORF">B296_00047298</name>
</gene>
<reference evidence="2 3" key="1">
    <citation type="journal article" date="2014" name="Agronomy (Basel)">
        <title>A Draft Genome Sequence for Ensete ventricosum, the Drought-Tolerant Tree Against Hunger.</title>
        <authorList>
            <person name="Harrison J."/>
            <person name="Moore K.A."/>
            <person name="Paszkiewicz K."/>
            <person name="Jones T."/>
            <person name="Grant M."/>
            <person name="Ambacheew D."/>
            <person name="Muzemil S."/>
            <person name="Studholme D.J."/>
        </authorList>
    </citation>
    <scope>NUCLEOTIDE SEQUENCE [LARGE SCALE GENOMIC DNA]</scope>
</reference>
<protein>
    <submittedName>
        <fullName evidence="2">Uncharacterized protein</fullName>
    </submittedName>
</protein>
<evidence type="ECO:0000313" key="3">
    <source>
        <dbReference type="Proteomes" id="UP000287651"/>
    </source>
</evidence>